<protein>
    <recommendedName>
        <fullName evidence="2">Retrotransposon gag domain-containing protein</fullName>
    </recommendedName>
</protein>
<proteinExistence type="predicted"/>
<dbReference type="EMBL" id="BKCJ010000128">
    <property type="protein sequence ID" value="GEU30111.1"/>
    <property type="molecule type" value="Genomic_DNA"/>
</dbReference>
<organism evidence="1">
    <name type="scientific">Tanacetum cinerariifolium</name>
    <name type="common">Dalmatian daisy</name>
    <name type="synonym">Chrysanthemum cinerariifolium</name>
    <dbReference type="NCBI Taxonomy" id="118510"/>
    <lineage>
        <taxon>Eukaryota</taxon>
        <taxon>Viridiplantae</taxon>
        <taxon>Streptophyta</taxon>
        <taxon>Embryophyta</taxon>
        <taxon>Tracheophyta</taxon>
        <taxon>Spermatophyta</taxon>
        <taxon>Magnoliopsida</taxon>
        <taxon>eudicotyledons</taxon>
        <taxon>Gunneridae</taxon>
        <taxon>Pentapetalae</taxon>
        <taxon>asterids</taxon>
        <taxon>campanulids</taxon>
        <taxon>Asterales</taxon>
        <taxon>Asteraceae</taxon>
        <taxon>Asteroideae</taxon>
        <taxon>Anthemideae</taxon>
        <taxon>Anthemidinae</taxon>
        <taxon>Tanacetum</taxon>
    </lineage>
</organism>
<name>A0A699GLA6_TANCI</name>
<sequence>MRKLREDTFFGNKNNDAYEHVERVLDIASLFNIPGVSYDAVMLRVFPITLTGAAKGWVDKLTPRMVNTWICLKKPLSKGTIHHLRLRNSLKKSITSSKKTKADYSQKWHESSLGRNVSSSSNFEGIAAIVSKLDSLGRDMKKLKENVYAIQVGCQTYGGPHLEKECPLNEEVKSVEEKKSEDGRIGEETLGVMEINTQNQSASPKNLETQIEQLTKEYHVKAACEVPNSSIG</sequence>
<dbReference type="AlphaFoldDB" id="A0A699GLA6"/>
<accession>A0A699GLA6</accession>
<comment type="caution">
    <text evidence="1">The sequence shown here is derived from an EMBL/GenBank/DDBJ whole genome shotgun (WGS) entry which is preliminary data.</text>
</comment>
<reference evidence="1" key="1">
    <citation type="journal article" date="2019" name="Sci. Rep.">
        <title>Draft genome of Tanacetum cinerariifolium, the natural source of mosquito coil.</title>
        <authorList>
            <person name="Yamashiro T."/>
            <person name="Shiraishi A."/>
            <person name="Satake H."/>
            <person name="Nakayama K."/>
        </authorList>
    </citation>
    <scope>NUCLEOTIDE SEQUENCE</scope>
</reference>
<evidence type="ECO:0000313" key="1">
    <source>
        <dbReference type="EMBL" id="GEU30111.1"/>
    </source>
</evidence>
<evidence type="ECO:0008006" key="2">
    <source>
        <dbReference type="Google" id="ProtNLM"/>
    </source>
</evidence>
<gene>
    <name evidence="1" type="ORF">Tci_002089</name>
</gene>